<dbReference type="AlphaFoldDB" id="A0A9D1LMU6"/>
<protein>
    <submittedName>
        <fullName evidence="2">Uncharacterized protein</fullName>
    </submittedName>
</protein>
<reference evidence="2" key="2">
    <citation type="journal article" date="2021" name="PeerJ">
        <title>Extensive microbial diversity within the chicken gut microbiome revealed by metagenomics and culture.</title>
        <authorList>
            <person name="Gilroy R."/>
            <person name="Ravi A."/>
            <person name="Getino M."/>
            <person name="Pursley I."/>
            <person name="Horton D.L."/>
            <person name="Alikhan N.F."/>
            <person name="Baker D."/>
            <person name="Gharbi K."/>
            <person name="Hall N."/>
            <person name="Watson M."/>
            <person name="Adriaenssens E.M."/>
            <person name="Foster-Nyarko E."/>
            <person name="Jarju S."/>
            <person name="Secka A."/>
            <person name="Antonio M."/>
            <person name="Oren A."/>
            <person name="Chaudhuri R.R."/>
            <person name="La Ragione R."/>
            <person name="Hildebrand F."/>
            <person name="Pallen M.J."/>
        </authorList>
    </citation>
    <scope>NUCLEOTIDE SEQUENCE</scope>
    <source>
        <strain evidence="2">ChiGjej1B1-22543</strain>
    </source>
</reference>
<dbReference type="Proteomes" id="UP000824070">
    <property type="component" value="Unassembled WGS sequence"/>
</dbReference>
<evidence type="ECO:0000313" key="3">
    <source>
        <dbReference type="Proteomes" id="UP000824070"/>
    </source>
</evidence>
<dbReference type="EMBL" id="DVMV01000004">
    <property type="protein sequence ID" value="HIU44730.1"/>
    <property type="molecule type" value="Genomic_DNA"/>
</dbReference>
<comment type="caution">
    <text evidence="2">The sequence shown here is derived from an EMBL/GenBank/DDBJ whole genome shotgun (WGS) entry which is preliminary data.</text>
</comment>
<gene>
    <name evidence="2" type="ORF">IAC52_00305</name>
</gene>
<sequence>MKWFNSQSRLVQIILLLIPGVNWIVEIVVRWSAFLHKGTALRLIIALVVTLFGIFFGWLDVIWCLLFKHLIFAK</sequence>
<accession>A0A9D1LMU6</accession>
<organism evidence="2 3">
    <name type="scientific">Candidatus Alloenteromonas pullicola</name>
    <dbReference type="NCBI Taxonomy" id="2840784"/>
    <lineage>
        <taxon>Bacteria</taxon>
        <taxon>Bacillati</taxon>
        <taxon>Bacillota</taxon>
        <taxon>Bacillota incertae sedis</taxon>
        <taxon>Candidatus Alloenteromonas</taxon>
    </lineage>
</organism>
<keyword evidence="1" id="KW-0472">Membrane</keyword>
<feature type="transmembrane region" description="Helical" evidence="1">
    <location>
        <begin position="43"/>
        <end position="67"/>
    </location>
</feature>
<evidence type="ECO:0000256" key="1">
    <source>
        <dbReference type="SAM" id="Phobius"/>
    </source>
</evidence>
<proteinExistence type="predicted"/>
<keyword evidence="1" id="KW-0812">Transmembrane</keyword>
<name>A0A9D1LMU6_9FIRM</name>
<reference evidence="2" key="1">
    <citation type="submission" date="2020-10" db="EMBL/GenBank/DDBJ databases">
        <authorList>
            <person name="Gilroy R."/>
        </authorList>
    </citation>
    <scope>NUCLEOTIDE SEQUENCE</scope>
    <source>
        <strain evidence="2">ChiGjej1B1-22543</strain>
    </source>
</reference>
<keyword evidence="1" id="KW-1133">Transmembrane helix</keyword>
<evidence type="ECO:0000313" key="2">
    <source>
        <dbReference type="EMBL" id="HIU44730.1"/>
    </source>
</evidence>
<feature type="transmembrane region" description="Helical" evidence="1">
    <location>
        <begin position="12"/>
        <end position="31"/>
    </location>
</feature>